<reference evidence="2" key="1">
    <citation type="journal article" date="2017" name="Plant J.">
        <title>The pomegranate (Punica granatum L.) genome and the genomics of punicalagin biosynthesis.</title>
        <authorList>
            <person name="Qin G."/>
            <person name="Xu C."/>
            <person name="Ming R."/>
            <person name="Tang H."/>
            <person name="Guyot R."/>
            <person name="Kramer E.M."/>
            <person name="Hu Y."/>
            <person name="Yi X."/>
            <person name="Qi Y."/>
            <person name="Xu X."/>
            <person name="Gao Z."/>
            <person name="Pan H."/>
            <person name="Jian J."/>
            <person name="Tian Y."/>
            <person name="Yue Z."/>
            <person name="Xu Y."/>
        </authorList>
    </citation>
    <scope>NUCLEOTIDE SEQUENCE [LARGE SCALE GENOMIC DNA]</scope>
    <source>
        <strain evidence="2">cv. Dabenzi</strain>
    </source>
</reference>
<comment type="caution">
    <text evidence="1">The sequence shown here is derived from an EMBL/GenBank/DDBJ whole genome shotgun (WGS) entry which is preliminary data.</text>
</comment>
<protein>
    <submittedName>
        <fullName evidence="1">Uncharacterized protein</fullName>
    </submittedName>
</protein>
<gene>
    <name evidence="1" type="ORF">CDL15_Pgr012375</name>
</gene>
<evidence type="ECO:0000313" key="1">
    <source>
        <dbReference type="EMBL" id="OWM73812.1"/>
    </source>
</evidence>
<accession>A0A218WP86</accession>
<name>A0A218WP86_PUNGR</name>
<dbReference type="EMBL" id="MTKT01003947">
    <property type="protein sequence ID" value="OWM73812.1"/>
    <property type="molecule type" value="Genomic_DNA"/>
</dbReference>
<proteinExistence type="predicted"/>
<organism evidence="1 2">
    <name type="scientific">Punica granatum</name>
    <name type="common">Pomegranate</name>
    <dbReference type="NCBI Taxonomy" id="22663"/>
    <lineage>
        <taxon>Eukaryota</taxon>
        <taxon>Viridiplantae</taxon>
        <taxon>Streptophyta</taxon>
        <taxon>Embryophyta</taxon>
        <taxon>Tracheophyta</taxon>
        <taxon>Spermatophyta</taxon>
        <taxon>Magnoliopsida</taxon>
        <taxon>eudicotyledons</taxon>
        <taxon>Gunneridae</taxon>
        <taxon>Pentapetalae</taxon>
        <taxon>rosids</taxon>
        <taxon>malvids</taxon>
        <taxon>Myrtales</taxon>
        <taxon>Lythraceae</taxon>
        <taxon>Punica</taxon>
    </lineage>
</organism>
<dbReference type="Proteomes" id="UP000197138">
    <property type="component" value="Unassembled WGS sequence"/>
</dbReference>
<dbReference type="AlphaFoldDB" id="A0A218WP86"/>
<evidence type="ECO:0000313" key="2">
    <source>
        <dbReference type="Proteomes" id="UP000197138"/>
    </source>
</evidence>
<sequence>MNGGCARLIGPRTVTTSSRERMRVVRNPLNMMARLAEVVGGNGTSEGLRCARLGISGPDCVCGWNGALGTSNRKFKPGNGLRGWEIGCLLVENFLQWEKKTMKEHELFRISMQEYREANWPVDAQGLAERCASEHGVMLSVSKKLLLISLTWEGGSALGPQLSLPWRKGEGRRLAQLACRAGWVAGMDSLWSEHVSPWRGEDRGWSTREGWHNSPVVRGGWPGWIAFGHSTSRRGEVKTASGLLAKVGTTCLSCGVGGWDGRPLVTACLAVER</sequence>